<comment type="caution">
    <text evidence="2">The sequence shown here is derived from an EMBL/GenBank/DDBJ whole genome shotgun (WGS) entry which is preliminary data.</text>
</comment>
<protein>
    <recommendedName>
        <fullName evidence="4">Avirulence protein</fullName>
    </recommendedName>
</protein>
<proteinExistence type="predicted"/>
<name>A0A147I081_9SPHN</name>
<evidence type="ECO:0000313" key="3">
    <source>
        <dbReference type="Proteomes" id="UP000072867"/>
    </source>
</evidence>
<dbReference type="Proteomes" id="UP000072867">
    <property type="component" value="Unassembled WGS sequence"/>
</dbReference>
<organism evidence="2 3">
    <name type="scientific">Sphingomonas sanguinis</name>
    <dbReference type="NCBI Taxonomy" id="33051"/>
    <lineage>
        <taxon>Bacteria</taxon>
        <taxon>Pseudomonadati</taxon>
        <taxon>Pseudomonadota</taxon>
        <taxon>Alphaproteobacteria</taxon>
        <taxon>Sphingomonadales</taxon>
        <taxon>Sphingomonadaceae</taxon>
        <taxon>Sphingomonas</taxon>
    </lineage>
</organism>
<feature type="signal peptide" evidence="1">
    <location>
        <begin position="1"/>
        <end position="20"/>
    </location>
</feature>
<evidence type="ECO:0008006" key="4">
    <source>
        <dbReference type="Google" id="ProtNLM"/>
    </source>
</evidence>
<dbReference type="Pfam" id="PF19527">
    <property type="entry name" value="DUF6055"/>
    <property type="match status" value="1"/>
</dbReference>
<gene>
    <name evidence="2" type="ORF">NS319_07275</name>
</gene>
<evidence type="ECO:0000256" key="1">
    <source>
        <dbReference type="SAM" id="SignalP"/>
    </source>
</evidence>
<dbReference type="InterPro" id="IPR045690">
    <property type="entry name" value="DUF6055"/>
</dbReference>
<dbReference type="AlphaFoldDB" id="A0A147I081"/>
<keyword evidence="1" id="KW-0732">Signal</keyword>
<sequence length="575" mass="62435">MALVSVLVGTASLHASPAFASALDGCRSHTTLAPWGRYPLRRWTPIRPVRQTATIDDDGGNREGLAIGAPFRARLVQAYGVDDGDARQIVEMVTAAGCYRAFRADSFAAADRAFISAEQARHPYAADPNLYATVPDPAQVQPGDRESGRIGAYETQHFVFWYGTNPQGESYAWVRASGQDWPTFLKRAGDWAEWVWRMSRDLTGAPMPYADSPAGERRRIAIYLYGTGRPHVDGGDLTVHGANASPSVWISAQDMAFGSKTFAHEFGHVIQFYSGGFRGGTTAGPVWESVANWLGHLLVPGKTTWISHYGNHLYLGPVWPVARYGAYPFIDMLFEDARTQPLVWGAWRHDRRLPTGDGAEDFLPAVVRLGQVSGASPQGMRSFADDMGWYGARLVALDFLNQRAMLDAAGVMRFLFGGTRWASLLPGDRPGRYVPQPGLLLHQFGSDLIPLTVTGADGRVSVRLTGGTTDKDAAWRFALVAVRGGTEPTYSTLGAVEGRGSAVITYRAPRDARLFLAVTATPGVYEPIPGGDQVKPTAGSRFPYALDIMGATPRLKGDVDCAMPQMIVPGQPRDC</sequence>
<reference evidence="2 3" key="1">
    <citation type="journal article" date="2016" name="Front. Microbiol.">
        <title>Genomic Resource of Rice Seed Associated Bacteria.</title>
        <authorList>
            <person name="Midha S."/>
            <person name="Bansal K."/>
            <person name="Sharma S."/>
            <person name="Kumar N."/>
            <person name="Patil P.P."/>
            <person name="Chaudhry V."/>
            <person name="Patil P.B."/>
        </authorList>
    </citation>
    <scope>NUCLEOTIDE SEQUENCE [LARGE SCALE GENOMIC DNA]</scope>
    <source>
        <strain evidence="2 3">NS319</strain>
    </source>
</reference>
<accession>A0A147I081</accession>
<evidence type="ECO:0000313" key="2">
    <source>
        <dbReference type="EMBL" id="KTT70745.1"/>
    </source>
</evidence>
<dbReference type="EMBL" id="LDTD01000047">
    <property type="protein sequence ID" value="KTT70745.1"/>
    <property type="molecule type" value="Genomic_DNA"/>
</dbReference>
<feature type="chain" id="PRO_5007548172" description="Avirulence protein" evidence="1">
    <location>
        <begin position="21"/>
        <end position="575"/>
    </location>
</feature>
<dbReference type="STRING" id="33051.SB4_10780"/>